<reference evidence="2" key="2">
    <citation type="submission" date="2022-01" db="EMBL/GenBank/DDBJ databases">
        <authorList>
            <person name="Yamashiro T."/>
            <person name="Shiraishi A."/>
            <person name="Satake H."/>
            <person name="Nakayama K."/>
        </authorList>
    </citation>
    <scope>NUCLEOTIDE SEQUENCE</scope>
</reference>
<proteinExistence type="predicted"/>
<feature type="domain" description="MULE transposase" evidence="1">
    <location>
        <begin position="127"/>
        <end position="221"/>
    </location>
</feature>
<name>A0ABQ5GBE7_9ASTR</name>
<evidence type="ECO:0000313" key="3">
    <source>
        <dbReference type="Proteomes" id="UP001151760"/>
    </source>
</evidence>
<gene>
    <name evidence="2" type="ORF">Tco_1031919</name>
</gene>
<organism evidence="2 3">
    <name type="scientific">Tanacetum coccineum</name>
    <dbReference type="NCBI Taxonomy" id="301880"/>
    <lineage>
        <taxon>Eukaryota</taxon>
        <taxon>Viridiplantae</taxon>
        <taxon>Streptophyta</taxon>
        <taxon>Embryophyta</taxon>
        <taxon>Tracheophyta</taxon>
        <taxon>Spermatophyta</taxon>
        <taxon>Magnoliopsida</taxon>
        <taxon>eudicotyledons</taxon>
        <taxon>Gunneridae</taxon>
        <taxon>Pentapetalae</taxon>
        <taxon>asterids</taxon>
        <taxon>campanulids</taxon>
        <taxon>Asterales</taxon>
        <taxon>Asteraceae</taxon>
        <taxon>Asteroideae</taxon>
        <taxon>Anthemideae</taxon>
        <taxon>Anthemidinae</taxon>
        <taxon>Tanacetum</taxon>
    </lineage>
</organism>
<dbReference type="PANTHER" id="PTHR31973">
    <property type="entry name" value="POLYPROTEIN, PUTATIVE-RELATED"/>
    <property type="match status" value="1"/>
</dbReference>
<dbReference type="PANTHER" id="PTHR31973:SF185">
    <property type="entry name" value="TRANSPOSASE, MUDR, PLANT, MULE TRANSPOSASE DOMAIN-CONTAINING PROTEIN"/>
    <property type="match status" value="1"/>
</dbReference>
<reference evidence="2" key="1">
    <citation type="journal article" date="2022" name="Int. J. Mol. Sci.">
        <title>Draft Genome of Tanacetum Coccineum: Genomic Comparison of Closely Related Tanacetum-Family Plants.</title>
        <authorList>
            <person name="Yamashiro T."/>
            <person name="Shiraishi A."/>
            <person name="Nakayama K."/>
            <person name="Satake H."/>
        </authorList>
    </citation>
    <scope>NUCLEOTIDE SEQUENCE</scope>
</reference>
<accession>A0ABQ5GBE7</accession>
<evidence type="ECO:0000259" key="1">
    <source>
        <dbReference type="Pfam" id="PF10551"/>
    </source>
</evidence>
<comment type="caution">
    <text evidence="2">The sequence shown here is derived from an EMBL/GenBank/DDBJ whole genome shotgun (WGS) entry which is preliminary data.</text>
</comment>
<dbReference type="InterPro" id="IPR018289">
    <property type="entry name" value="MULE_transposase_dom"/>
</dbReference>
<dbReference type="Proteomes" id="UP001151760">
    <property type="component" value="Unassembled WGS sequence"/>
</dbReference>
<sequence>MSSHIRTFKCLIHYNETQRGVIILEDLTYSMLHEMQMKKFNLEANSQINLAFKLSSFEYTVDITDDAEIRGSPYEAFEMLPYYCYNLEQKNEGTVTRIKTDEKGVFEMLFIAIGASIRTFLNYLRPVLMIDAAYLKGLCKGTNMVVVAMDGNNQIVPIAFGICKGETGPCWSWWMSVLRECIGDNPNLLFISDRHAAIAFAVENEFPLAFHAVCCRHLMMNLSLKNKKRKDLFWKICKAYTREDFAASMNILQIVQPDAYKKLCDARPERWSRAHCPLVRYNYMTSNSVESVNACSVIYRKEPVLKLAETYRAMVQQWYYERRQLAGIILSLSLI</sequence>
<keyword evidence="3" id="KW-1185">Reference proteome</keyword>
<dbReference type="EMBL" id="BQNB010018276">
    <property type="protein sequence ID" value="GJT72633.1"/>
    <property type="molecule type" value="Genomic_DNA"/>
</dbReference>
<evidence type="ECO:0000313" key="2">
    <source>
        <dbReference type="EMBL" id="GJT72633.1"/>
    </source>
</evidence>
<protein>
    <submittedName>
        <fullName evidence="2">Transposase, MuDR, MULE transposase domain protein</fullName>
    </submittedName>
</protein>
<dbReference type="Pfam" id="PF10551">
    <property type="entry name" value="MULE"/>
    <property type="match status" value="1"/>
</dbReference>